<organism evidence="1 2">
    <name type="scientific">Tepidibacter hydrothermalis</name>
    <dbReference type="NCBI Taxonomy" id="3036126"/>
    <lineage>
        <taxon>Bacteria</taxon>
        <taxon>Bacillati</taxon>
        <taxon>Bacillota</taxon>
        <taxon>Clostridia</taxon>
        <taxon>Peptostreptococcales</taxon>
        <taxon>Peptostreptococcaceae</taxon>
        <taxon>Tepidibacter</taxon>
    </lineage>
</organism>
<keyword evidence="2" id="KW-1185">Reference proteome</keyword>
<sequence length="731" mass="84706">MKVQIIPDIKIDNTRVVGFIENTHFYRNLINRFSVNKEYVVMDEQYITSYEILITKENISFFLDYDDRIAANIETELNICWKNATFKPIQKPTLVLGETKELELTEHYFLSLKTDLRGEFPLSNILESQNILKDNEQILIRLEFKPISPTWHREIEEHIKNFKKGKVASKNVFSIYDIGVKVAEIAVDTVYSAIDFASSLIVDEKAERETIANNKYAKLLRNGLSSSTQEKSKYNAYNASFIITINSCRSDLLFRNMERSFNSMEGDNSFKLVNQSNYRNILCSKEIAQIMQMPTKAYQDVYRINNIDNREIDIPNELQNGRVSLGTATKNGRVIHARWPTNKNIKALPKILVGPQNAGKTTKTVRYAVENHKAGDSVIVIDYIQNNELASEIEKHIPENERITIDMSDRDNIFAMAYTEATKMLNEHSNSWERLEVANLLSSQIEYLINSVTDKATGELTAPMLRYLYAAAMVVFIHPGKTINDVFQVLRRWQIRNEYIRLARYSNCFDADDDIFYDLDELHQRDSEGKITGTKENLIIGIINRITMINKNIYLKAMLKAPIDENIDFIRFIEEGKSILIKIPQRKFPDVKIRDTLATYFLSRIWLAVQLRKQNLDVRLAHLIIDEVHQIPTCSSFIKEYINEFRRHRLGTFFTVHYLKQFRSLLEAVKSGGVSYMLLAGVEKENLKMLEQEILPFTIQEGLSLKPYHSLNVINYGNQYSKFISKLPKPI</sequence>
<accession>A0ABY8EL78</accession>
<dbReference type="Proteomes" id="UP001222800">
    <property type="component" value="Chromosome"/>
</dbReference>
<name>A0ABY8EL78_9FIRM</name>
<proteinExistence type="predicted"/>
<protein>
    <submittedName>
        <fullName evidence="1">Uncharacterized protein</fullName>
    </submittedName>
</protein>
<dbReference type="InterPro" id="IPR027417">
    <property type="entry name" value="P-loop_NTPase"/>
</dbReference>
<dbReference type="SUPFAM" id="SSF52540">
    <property type="entry name" value="P-loop containing nucleoside triphosphate hydrolases"/>
    <property type="match status" value="1"/>
</dbReference>
<evidence type="ECO:0000313" key="1">
    <source>
        <dbReference type="EMBL" id="WFD12028.1"/>
    </source>
</evidence>
<dbReference type="EMBL" id="CP120733">
    <property type="protein sequence ID" value="WFD12028.1"/>
    <property type="molecule type" value="Genomic_DNA"/>
</dbReference>
<gene>
    <name evidence="1" type="ORF">P4S50_08105</name>
</gene>
<evidence type="ECO:0000313" key="2">
    <source>
        <dbReference type="Proteomes" id="UP001222800"/>
    </source>
</evidence>
<dbReference type="RefSeq" id="WP_277734291.1">
    <property type="nucleotide sequence ID" value="NZ_CP120733.1"/>
</dbReference>
<reference evidence="1 2" key="1">
    <citation type="submission" date="2023-03" db="EMBL/GenBank/DDBJ databases">
        <title>Complete genome sequence of Tepidibacter sp. SWIR-1, isolated from a deep-sea hydrothermal vent.</title>
        <authorList>
            <person name="Li X."/>
        </authorList>
    </citation>
    <scope>NUCLEOTIDE SEQUENCE [LARGE SCALE GENOMIC DNA]</scope>
    <source>
        <strain evidence="1 2">SWIR-1</strain>
    </source>
</reference>